<dbReference type="AlphaFoldDB" id="Q2IM48"/>
<dbReference type="PANTHER" id="PTHR11851">
    <property type="entry name" value="METALLOPROTEASE"/>
    <property type="match status" value="1"/>
</dbReference>
<feature type="region of interest" description="Disordered" evidence="1">
    <location>
        <begin position="492"/>
        <end position="519"/>
    </location>
</feature>
<accession>Q2IM48</accession>
<evidence type="ECO:0000313" key="5">
    <source>
        <dbReference type="EMBL" id="ABC79880.1"/>
    </source>
</evidence>
<dbReference type="PROSITE" id="PS51257">
    <property type="entry name" value="PROKAR_LIPOPROTEIN"/>
    <property type="match status" value="1"/>
</dbReference>
<dbReference type="GO" id="GO:0046872">
    <property type="term" value="F:metal ion binding"/>
    <property type="evidence" value="ECO:0007669"/>
    <property type="project" value="InterPro"/>
</dbReference>
<dbReference type="EMBL" id="CP000251">
    <property type="protein sequence ID" value="ABC79880.1"/>
    <property type="molecule type" value="Genomic_DNA"/>
</dbReference>
<dbReference type="Pfam" id="PF00675">
    <property type="entry name" value="Peptidase_M16"/>
    <property type="match status" value="1"/>
</dbReference>
<dbReference type="HOGENOM" id="CLU_009902_6_1_7"/>
<dbReference type="Gene3D" id="3.30.830.10">
    <property type="entry name" value="Metalloenzyme, LuxS/M16 peptidase-like"/>
    <property type="match status" value="2"/>
</dbReference>
<feature type="compositionally biased region" description="Low complexity" evidence="1">
    <location>
        <begin position="35"/>
        <end position="44"/>
    </location>
</feature>
<dbReference type="eggNOG" id="COG0612">
    <property type="taxonomic scope" value="Bacteria"/>
</dbReference>
<evidence type="ECO:0000259" key="3">
    <source>
        <dbReference type="Pfam" id="PF00675"/>
    </source>
</evidence>
<protein>
    <submittedName>
        <fullName evidence="5">Peptidase M16-like protein</fullName>
    </submittedName>
</protein>
<dbReference type="RefSeq" id="WP_011419163.1">
    <property type="nucleotide sequence ID" value="NC_007760.1"/>
</dbReference>
<reference evidence="5 6" key="1">
    <citation type="submission" date="2006-01" db="EMBL/GenBank/DDBJ databases">
        <title>Complete sequence of Anaeromyxobacter dehalogenans 2CP-C.</title>
        <authorList>
            <consortium name="US DOE Joint Genome Institute"/>
            <person name="Copeland A."/>
            <person name="Lucas S."/>
            <person name="Lapidus A."/>
            <person name="Barry K."/>
            <person name="Detter J.C."/>
            <person name="Glavina T."/>
            <person name="Hammon N."/>
            <person name="Israni S."/>
            <person name="Pitluck S."/>
            <person name="Brettin T."/>
            <person name="Bruce D."/>
            <person name="Han C."/>
            <person name="Tapia R."/>
            <person name="Gilna P."/>
            <person name="Kiss H."/>
            <person name="Schmutz J."/>
            <person name="Larimer F."/>
            <person name="Land M."/>
            <person name="Kyrpides N."/>
            <person name="Anderson I."/>
            <person name="Sanford R.A."/>
            <person name="Ritalahti K.M."/>
            <person name="Thomas H.S."/>
            <person name="Kirby J.R."/>
            <person name="Zhulin I.B."/>
            <person name="Loeffler F.E."/>
            <person name="Richardson P."/>
        </authorList>
    </citation>
    <scope>NUCLEOTIDE SEQUENCE [LARGE SCALE GENOMIC DNA]</scope>
    <source>
        <strain evidence="5 6">2CP-C</strain>
    </source>
</reference>
<evidence type="ECO:0000256" key="1">
    <source>
        <dbReference type="SAM" id="MobiDB-lite"/>
    </source>
</evidence>
<dbReference type="InterPro" id="IPR050361">
    <property type="entry name" value="MPP/UQCRC_Complex"/>
</dbReference>
<feature type="compositionally biased region" description="Pro residues" evidence="1">
    <location>
        <begin position="24"/>
        <end position="34"/>
    </location>
</feature>
<dbReference type="PANTHER" id="PTHR11851:SF224">
    <property type="entry name" value="PROCESSING PROTEASE"/>
    <property type="match status" value="1"/>
</dbReference>
<feature type="domain" description="Peptidase M16 C-terminal" evidence="4">
    <location>
        <begin position="232"/>
        <end position="405"/>
    </location>
</feature>
<sequence>MTRSLRLLPVLLAAALGCAGSRPAPAPAAPPAAPPQAAAAPAGADRSQLPALGAAPELHLPQQRHFALANGLRVRLVEHRRLPIVALNLVVRAGAVNDPARLPGLASFTASMLTEGGTRTRTATRLSDEVGFLGASLGAGAGQDAASLSGSSLSRHLPKLLDLFADVAMNPAFRAKDFARVQDQRKVTLLQQRDQPATIAGKAFLKAYWGEGHPYGHYVLGDEASVAATRPADLAGFHARFWRPANAELVVVGDVSEAELRPLLERTLGRWPAGTAAAAPRAPAPAAPHVTLLLDKPDAPQTLVMLGMPGLARASPDYVAATVAFQVLGGGMSSRLFRTLREEKGYTYGMGAGADARRLGGVSIVHGNVKAEVTGAALGDLLGEIRKLREQPVGDAELADARNALVRSLPADFATVGGIAGRVAELVIHGLPDDYWNGYADAVRNVGSADVQRIAERYLDPARATLVLVGTPAAVRPQLEGLAIGKVEVRPVPGATPVRAPPRSPRVRTQRAPATSPAP</sequence>
<evidence type="ECO:0000259" key="4">
    <source>
        <dbReference type="Pfam" id="PF05193"/>
    </source>
</evidence>
<dbReference type="STRING" id="290397.Adeh_0103"/>
<organism evidence="5 6">
    <name type="scientific">Anaeromyxobacter dehalogenans (strain 2CP-C)</name>
    <dbReference type="NCBI Taxonomy" id="290397"/>
    <lineage>
        <taxon>Bacteria</taxon>
        <taxon>Pseudomonadati</taxon>
        <taxon>Myxococcota</taxon>
        <taxon>Myxococcia</taxon>
        <taxon>Myxococcales</taxon>
        <taxon>Cystobacterineae</taxon>
        <taxon>Anaeromyxobacteraceae</taxon>
        <taxon>Anaeromyxobacter</taxon>
    </lineage>
</organism>
<dbReference type="Proteomes" id="UP000001935">
    <property type="component" value="Chromosome"/>
</dbReference>
<dbReference type="Pfam" id="PF05193">
    <property type="entry name" value="Peptidase_M16_C"/>
    <property type="match status" value="1"/>
</dbReference>
<dbReference type="KEGG" id="ade:Adeh_0103"/>
<proteinExistence type="predicted"/>
<dbReference type="InterPro" id="IPR011249">
    <property type="entry name" value="Metalloenz_LuxS/M16"/>
</dbReference>
<keyword evidence="2" id="KW-0732">Signal</keyword>
<feature type="region of interest" description="Disordered" evidence="1">
    <location>
        <begin position="23"/>
        <end position="46"/>
    </location>
</feature>
<dbReference type="SUPFAM" id="SSF63411">
    <property type="entry name" value="LuxS/MPP-like metallohydrolase"/>
    <property type="match status" value="2"/>
</dbReference>
<dbReference type="InterPro" id="IPR011765">
    <property type="entry name" value="Pept_M16_N"/>
</dbReference>
<dbReference type="InterPro" id="IPR007863">
    <property type="entry name" value="Peptidase_M16_C"/>
</dbReference>
<feature type="signal peptide" evidence="2">
    <location>
        <begin position="1"/>
        <end position="28"/>
    </location>
</feature>
<feature type="domain" description="Peptidase M16 N-terminal" evidence="3">
    <location>
        <begin position="81"/>
        <end position="186"/>
    </location>
</feature>
<name>Q2IM48_ANADE</name>
<dbReference type="OrthoDB" id="9811314at2"/>
<evidence type="ECO:0000313" key="6">
    <source>
        <dbReference type="Proteomes" id="UP000001935"/>
    </source>
</evidence>
<evidence type="ECO:0000256" key="2">
    <source>
        <dbReference type="SAM" id="SignalP"/>
    </source>
</evidence>
<gene>
    <name evidence="5" type="ordered locus">Adeh_0103</name>
</gene>
<feature type="chain" id="PRO_5004210538" evidence="2">
    <location>
        <begin position="29"/>
        <end position="519"/>
    </location>
</feature>